<dbReference type="SUPFAM" id="SSF52540">
    <property type="entry name" value="P-loop containing nucleoside triphosphate hydrolases"/>
    <property type="match status" value="1"/>
</dbReference>
<feature type="repeat" description="WD" evidence="3">
    <location>
        <begin position="929"/>
        <end position="970"/>
    </location>
</feature>
<dbReference type="InterPro" id="IPR050349">
    <property type="entry name" value="WD_LIS1/nudF_dynein_reg"/>
</dbReference>
<dbReference type="Gene3D" id="2.130.10.10">
    <property type="entry name" value="YVTN repeat-like/Quinoprotein amine dehydrogenase"/>
    <property type="match status" value="4"/>
</dbReference>
<feature type="repeat" description="WD" evidence="3">
    <location>
        <begin position="1274"/>
        <end position="1307"/>
    </location>
</feature>
<feature type="compositionally biased region" description="Polar residues" evidence="4">
    <location>
        <begin position="59"/>
        <end position="87"/>
    </location>
</feature>
<organism evidence="6 7">
    <name type="scientific">Rhizoctonia solani</name>
    <dbReference type="NCBI Taxonomy" id="456999"/>
    <lineage>
        <taxon>Eukaryota</taxon>
        <taxon>Fungi</taxon>
        <taxon>Dikarya</taxon>
        <taxon>Basidiomycota</taxon>
        <taxon>Agaricomycotina</taxon>
        <taxon>Agaricomycetes</taxon>
        <taxon>Cantharellales</taxon>
        <taxon>Ceratobasidiaceae</taxon>
        <taxon>Rhizoctonia</taxon>
    </lineage>
</organism>
<dbReference type="PROSITE" id="PS00678">
    <property type="entry name" value="WD_REPEATS_1"/>
    <property type="match status" value="3"/>
</dbReference>
<keyword evidence="1 3" id="KW-0853">WD repeat</keyword>
<dbReference type="PRINTS" id="PR00320">
    <property type="entry name" value="GPROTEINBRPT"/>
</dbReference>
<dbReference type="PANTHER" id="PTHR44129">
    <property type="entry name" value="WD REPEAT-CONTAINING PROTEIN POP1"/>
    <property type="match status" value="1"/>
</dbReference>
<dbReference type="CDD" id="cd00200">
    <property type="entry name" value="WD40"/>
    <property type="match status" value="1"/>
</dbReference>
<protein>
    <recommendedName>
        <fullName evidence="5">NACHT domain-containing protein</fullName>
    </recommendedName>
</protein>
<dbReference type="InterPro" id="IPR036322">
    <property type="entry name" value="WD40_repeat_dom_sf"/>
</dbReference>
<evidence type="ECO:0000256" key="2">
    <source>
        <dbReference type="ARBA" id="ARBA00022737"/>
    </source>
</evidence>
<dbReference type="InterPro" id="IPR027417">
    <property type="entry name" value="P-loop_NTPase"/>
</dbReference>
<keyword evidence="2" id="KW-0677">Repeat</keyword>
<evidence type="ECO:0000313" key="7">
    <source>
        <dbReference type="Proteomes" id="UP000663841"/>
    </source>
</evidence>
<dbReference type="InterPro" id="IPR019775">
    <property type="entry name" value="WD40_repeat_CS"/>
</dbReference>
<dbReference type="Pfam" id="PF24883">
    <property type="entry name" value="NPHP3_N"/>
    <property type="match status" value="1"/>
</dbReference>
<feature type="repeat" description="WD" evidence="3">
    <location>
        <begin position="1058"/>
        <end position="1099"/>
    </location>
</feature>
<evidence type="ECO:0000256" key="4">
    <source>
        <dbReference type="SAM" id="MobiDB-lite"/>
    </source>
</evidence>
<feature type="repeat" description="WD" evidence="3">
    <location>
        <begin position="1101"/>
        <end position="1137"/>
    </location>
</feature>
<dbReference type="InterPro" id="IPR007111">
    <property type="entry name" value="NACHT_NTPase"/>
</dbReference>
<feature type="compositionally biased region" description="Low complexity" evidence="4">
    <location>
        <begin position="26"/>
        <end position="36"/>
    </location>
</feature>
<feature type="repeat" description="WD" evidence="3">
    <location>
        <begin position="1231"/>
        <end position="1272"/>
    </location>
</feature>
<dbReference type="InterPro" id="IPR020472">
    <property type="entry name" value="WD40_PAC1"/>
</dbReference>
<dbReference type="PROSITE" id="PS50294">
    <property type="entry name" value="WD_REPEATS_REGION"/>
    <property type="match status" value="8"/>
</dbReference>
<evidence type="ECO:0000256" key="3">
    <source>
        <dbReference type="PROSITE-ProRule" id="PRU00221"/>
    </source>
</evidence>
<reference evidence="6" key="1">
    <citation type="submission" date="2021-01" db="EMBL/GenBank/DDBJ databases">
        <authorList>
            <person name="Kaushik A."/>
        </authorList>
    </citation>
    <scope>NUCLEOTIDE SEQUENCE</scope>
    <source>
        <strain evidence="6">AG3-T5</strain>
    </source>
</reference>
<dbReference type="InterPro" id="IPR015943">
    <property type="entry name" value="WD40/YVTN_repeat-like_dom_sf"/>
</dbReference>
<dbReference type="SMART" id="SM00320">
    <property type="entry name" value="WD40"/>
    <property type="match status" value="10"/>
</dbReference>
<dbReference type="InterPro" id="IPR001680">
    <property type="entry name" value="WD40_rpt"/>
</dbReference>
<dbReference type="SUPFAM" id="SSF50978">
    <property type="entry name" value="WD40 repeat-like"/>
    <property type="match status" value="2"/>
</dbReference>
<feature type="compositionally biased region" description="Polar residues" evidence="4">
    <location>
        <begin position="37"/>
        <end position="46"/>
    </location>
</feature>
<dbReference type="Gene3D" id="3.40.50.300">
    <property type="entry name" value="P-loop containing nucleotide triphosphate hydrolases"/>
    <property type="match status" value="1"/>
</dbReference>
<dbReference type="PROSITE" id="PS50837">
    <property type="entry name" value="NACHT"/>
    <property type="match status" value="1"/>
</dbReference>
<dbReference type="Pfam" id="PF00400">
    <property type="entry name" value="WD40"/>
    <property type="match status" value="9"/>
</dbReference>
<evidence type="ECO:0000313" key="6">
    <source>
        <dbReference type="EMBL" id="CAE6477530.1"/>
    </source>
</evidence>
<dbReference type="EMBL" id="CAJMWW010000640">
    <property type="protein sequence ID" value="CAE6477530.1"/>
    <property type="molecule type" value="Genomic_DNA"/>
</dbReference>
<comment type="caution">
    <text evidence="6">The sequence shown here is derived from an EMBL/GenBank/DDBJ whole genome shotgun (WGS) entry which is preliminary data.</text>
</comment>
<dbReference type="Proteomes" id="UP000663841">
    <property type="component" value="Unassembled WGS sequence"/>
</dbReference>
<feature type="repeat" description="WD" evidence="3">
    <location>
        <begin position="1015"/>
        <end position="1056"/>
    </location>
</feature>
<sequence>MSSRTGASTPKKGFRDSLRGVFVRSSSHLATSLTSSPQTGARSSFSAGAPNKADALNAAPTSRPLNSEQIAAPHSQSAPSAISTGAANPQPGLPPTENQDDLDTTETNSMVTNMVWAGLKSSLQGLRDHSGVFPGLSMVAGILLECFDGIETAARNQEDYEDLARELTTLSESLAEYVNAPTPPSVTKCISSITSEMKQQAEEVKNKKTRGEGGRLLVAKADEEDVIRRYRRIQSLFRQLQANLSMSAWSIAHEHLVNTRLEALKPVEAATFDSALSSTVNRRKCTEGTRTQILSNLDNWLVDSDMPTVYWMNGMAGTGKTTIACTFSERLEHRERLAASFFCTRASVDCRDVVRIVPTIAYQLARYSIPFQSALYEILGKEPNAGSKHAEKQFERLLRDPLQKAKDAMPDNLVVVIDALDECSDHAGVETILDMLLRYAKDLPLRFFVTSRPEPEIYNRMMLDVNPRVALHLHDIESSLVQADIELYLKEELSFMSPSPSEIEQLAQRSGSLFIYAATLVRYIRFGKRFVDPQQRLQSVLSLTPESSKKHAEIDALYTAILQSALEEAQMEEHEAEDVKLVLRTVLFAQEPISVETIAALAGLDNPQRVHFALQPLRSVLHQSEDTKLVSTLHASFPDFMLSSDRSKSFFCDIVDHSQRLAERCLAVMKEQLVFNICKLESSFVPDDKVGDIKDRIIESISPTLAHACHYWANHVTLALHSDALLRMLEEFVCERLLFWMEVLNLRRKMVSGVEALLKAKKWLNQAGSTSSELAVLLEDACNFITGFAGGPASQSTPHIYVSSLPLCPRSSTVYKNYWKRTRGLLELKGSLMERREGAALAIWNIGSSVRSVTYSPDGTRVAVGCTNKTVRILNAHDGTSLLDPLQGHTNTVYSVAFSPDGKLVASGSGGGTIRVWNAYNGILMASPLEAHTSLVISVTFSPDFTRIISASYDDSIRIWDVNTGNLVADPWSNPSNDICATALSPDGTLLACTSRNYAITLWNLSDMTCSTPSLQGHAMSVHSITFTPDGARLVSGSDDQTIRIWNTSDGSLSTNPFEGHTDTVNSVTVSTDGTQVASGSDDHTVRVWKIDDGTLISGPLIGHTSGIQSVAFSPDGTRVISGSGDGTIRVWSVRNGIFSSPTPYEAHMSSLQSVLLLANGTRIVSGSHDSSIWAWDITHGEVVVSPLGVESHCFATTVPVVSGSYLPVFSTDYSVNVLNIADGSLVAESLYGHTAEIVSFGFSADNTHFATGSRDRTVRLWDLRRAKPIGMPFRGHEGTVTYVALSPDSSRVVSCSTQDLTIRVWNTTNTLLPAPLPLESFSETSSNTSSSPVLEGWELKEDGWVRNSSSALLFWIPHDLASLYAWPSPHAEFIITKYGVLHIVQKELYIGDSWSQCYITD</sequence>
<proteinExistence type="predicted"/>
<evidence type="ECO:0000259" key="5">
    <source>
        <dbReference type="PROSITE" id="PS50837"/>
    </source>
</evidence>
<feature type="repeat" description="WD" evidence="3">
    <location>
        <begin position="886"/>
        <end position="927"/>
    </location>
</feature>
<evidence type="ECO:0000256" key="1">
    <source>
        <dbReference type="ARBA" id="ARBA00022574"/>
    </source>
</evidence>
<dbReference type="InterPro" id="IPR056884">
    <property type="entry name" value="NPHP3-like_N"/>
</dbReference>
<feature type="repeat" description="WD" evidence="3">
    <location>
        <begin position="1145"/>
        <end position="1186"/>
    </location>
</feature>
<gene>
    <name evidence="6" type="ORF">RDB_LOCUS195719</name>
</gene>
<feature type="region of interest" description="Disordered" evidence="4">
    <location>
        <begin position="26"/>
        <end position="104"/>
    </location>
</feature>
<accession>A0A8H3GWV5</accession>
<dbReference type="PROSITE" id="PS50082">
    <property type="entry name" value="WD_REPEATS_2"/>
    <property type="match status" value="8"/>
</dbReference>
<feature type="domain" description="NACHT" evidence="5">
    <location>
        <begin position="308"/>
        <end position="453"/>
    </location>
</feature>
<name>A0A8H3GWV5_9AGAM</name>